<comment type="caution">
    <text evidence="6">The sequence shown here is derived from an EMBL/GenBank/DDBJ whole genome shotgun (WGS) entry which is preliminary data.</text>
</comment>
<dbReference type="AlphaFoldDB" id="A0A5B0DSL4"/>
<sequence>MTARLNRMTLNEIFAENAETTAAGLIGATLSIGGVGGIIVETEAYDRLDPASHSFCGPTARNRPMFGPVGRAYVYRCYGVHWCLNFVCDAASPGSAVLIRAIEPTSGLNLMQERRKIEKLRQLCSGPGRLAQAMGIDIRHNDLPVFAQCAGADDGFALSMPEVAPQLLIGPRIGITKAVDMPRRFGMLGSAFLSRPFVK</sequence>
<evidence type="ECO:0000256" key="1">
    <source>
        <dbReference type="ARBA" id="ARBA00009232"/>
    </source>
</evidence>
<evidence type="ECO:0000313" key="6">
    <source>
        <dbReference type="EMBL" id="KAA0968119.1"/>
    </source>
</evidence>
<keyword evidence="7" id="KW-1185">Reference proteome</keyword>
<accession>A0A5B0DSL4</accession>
<dbReference type="GO" id="GO:0003905">
    <property type="term" value="F:alkylbase DNA N-glycosylase activity"/>
    <property type="evidence" value="ECO:0007669"/>
    <property type="project" value="InterPro"/>
</dbReference>
<dbReference type="InterPro" id="IPR003180">
    <property type="entry name" value="MPG"/>
</dbReference>
<keyword evidence="2 5" id="KW-0227">DNA damage</keyword>
<dbReference type="GO" id="GO:0006284">
    <property type="term" value="P:base-excision repair"/>
    <property type="evidence" value="ECO:0007669"/>
    <property type="project" value="InterPro"/>
</dbReference>
<proteinExistence type="inferred from homology"/>
<evidence type="ECO:0000256" key="3">
    <source>
        <dbReference type="ARBA" id="ARBA00022801"/>
    </source>
</evidence>
<dbReference type="SUPFAM" id="SSF50486">
    <property type="entry name" value="FMT C-terminal domain-like"/>
    <property type="match status" value="1"/>
</dbReference>
<dbReference type="NCBIfam" id="NF002003">
    <property type="entry name" value="PRK00802.1-3"/>
    <property type="match status" value="1"/>
</dbReference>
<keyword evidence="4 5" id="KW-0234">DNA repair</keyword>
<dbReference type="PANTHER" id="PTHR10429:SF0">
    <property type="entry name" value="DNA-3-METHYLADENINE GLYCOSYLASE"/>
    <property type="match status" value="1"/>
</dbReference>
<gene>
    <name evidence="6" type="ORF">FPY71_17460</name>
</gene>
<organism evidence="6 7">
    <name type="scientific">Aureimonas fodinaquatilis</name>
    <dbReference type="NCBI Taxonomy" id="2565783"/>
    <lineage>
        <taxon>Bacteria</taxon>
        <taxon>Pseudomonadati</taxon>
        <taxon>Pseudomonadota</taxon>
        <taxon>Alphaproteobacteria</taxon>
        <taxon>Hyphomicrobiales</taxon>
        <taxon>Aurantimonadaceae</taxon>
        <taxon>Aureimonas</taxon>
    </lineage>
</organism>
<keyword evidence="6" id="KW-0326">Glycosidase</keyword>
<dbReference type="Proteomes" id="UP000324738">
    <property type="component" value="Unassembled WGS sequence"/>
</dbReference>
<dbReference type="CDD" id="cd00540">
    <property type="entry name" value="AAG"/>
    <property type="match status" value="1"/>
</dbReference>
<protein>
    <recommendedName>
        <fullName evidence="5">Putative 3-methyladenine DNA glycosylase</fullName>
        <ecNumber evidence="5">3.2.2.-</ecNumber>
    </recommendedName>
</protein>
<dbReference type="PANTHER" id="PTHR10429">
    <property type="entry name" value="DNA-3-METHYLADENINE GLYCOSYLASE"/>
    <property type="match status" value="1"/>
</dbReference>
<dbReference type="Gene3D" id="3.10.300.10">
    <property type="entry name" value="Methylpurine-DNA glycosylase (MPG)"/>
    <property type="match status" value="1"/>
</dbReference>
<dbReference type="EC" id="3.2.2.-" evidence="5"/>
<evidence type="ECO:0000256" key="4">
    <source>
        <dbReference type="ARBA" id="ARBA00023204"/>
    </source>
</evidence>
<dbReference type="OrthoDB" id="9794313at2"/>
<dbReference type="HAMAP" id="MF_00527">
    <property type="entry name" value="3MGH"/>
    <property type="match status" value="1"/>
</dbReference>
<dbReference type="GO" id="GO:0003677">
    <property type="term" value="F:DNA binding"/>
    <property type="evidence" value="ECO:0007669"/>
    <property type="project" value="InterPro"/>
</dbReference>
<keyword evidence="3 5" id="KW-0378">Hydrolase</keyword>
<dbReference type="NCBIfam" id="TIGR00567">
    <property type="entry name" value="3mg"/>
    <property type="match status" value="1"/>
</dbReference>
<comment type="similarity">
    <text evidence="1 5">Belongs to the DNA glycosylase MPG family.</text>
</comment>
<dbReference type="EMBL" id="VTWH01000006">
    <property type="protein sequence ID" value="KAA0968119.1"/>
    <property type="molecule type" value="Genomic_DNA"/>
</dbReference>
<evidence type="ECO:0000256" key="5">
    <source>
        <dbReference type="HAMAP-Rule" id="MF_00527"/>
    </source>
</evidence>
<evidence type="ECO:0000313" key="7">
    <source>
        <dbReference type="Proteomes" id="UP000324738"/>
    </source>
</evidence>
<name>A0A5B0DSL4_9HYPH</name>
<dbReference type="InterPro" id="IPR036995">
    <property type="entry name" value="MPG_sf"/>
</dbReference>
<dbReference type="Pfam" id="PF02245">
    <property type="entry name" value="Pur_DNA_glyco"/>
    <property type="match status" value="1"/>
</dbReference>
<reference evidence="6 7" key="1">
    <citation type="submission" date="2019-08" db="EMBL/GenBank/DDBJ databases">
        <title>Aureimonas fodiniaquatilis sp. nov., isolated from a coal mine wastewater.</title>
        <authorList>
            <person name="Kim W."/>
        </authorList>
    </citation>
    <scope>NUCLEOTIDE SEQUENCE [LARGE SCALE GENOMIC DNA]</scope>
    <source>
        <strain evidence="6 7">CAU 1482</strain>
    </source>
</reference>
<evidence type="ECO:0000256" key="2">
    <source>
        <dbReference type="ARBA" id="ARBA00022763"/>
    </source>
</evidence>
<dbReference type="InterPro" id="IPR011034">
    <property type="entry name" value="Formyl_transferase-like_C_sf"/>
</dbReference>